<evidence type="ECO:0000259" key="2">
    <source>
        <dbReference type="Pfam" id="PF13478"/>
    </source>
</evidence>
<dbReference type="EMBL" id="JBHTNF010000002">
    <property type="protein sequence ID" value="MFD1327227.1"/>
    <property type="molecule type" value="Genomic_DNA"/>
</dbReference>
<dbReference type="InterPro" id="IPR036291">
    <property type="entry name" value="NAD(P)-bd_dom_sf"/>
</dbReference>
<dbReference type="Proteomes" id="UP001597173">
    <property type="component" value="Unassembled WGS sequence"/>
</dbReference>
<comment type="caution">
    <text evidence="3">The sequence shown here is derived from an EMBL/GenBank/DDBJ whole genome shotgun (WGS) entry which is preliminary data.</text>
</comment>
<dbReference type="InterPro" id="IPR027051">
    <property type="entry name" value="XdhC_Rossmann_dom"/>
</dbReference>
<evidence type="ECO:0000259" key="1">
    <source>
        <dbReference type="Pfam" id="PF02625"/>
    </source>
</evidence>
<dbReference type="SUPFAM" id="SSF51735">
    <property type="entry name" value="NAD(P)-binding Rossmann-fold domains"/>
    <property type="match status" value="1"/>
</dbReference>
<reference evidence="4" key="1">
    <citation type="journal article" date="2019" name="Int. J. Syst. Evol. Microbiol.">
        <title>The Global Catalogue of Microorganisms (GCM) 10K type strain sequencing project: providing services to taxonomists for standard genome sequencing and annotation.</title>
        <authorList>
            <consortium name="The Broad Institute Genomics Platform"/>
            <consortium name="The Broad Institute Genome Sequencing Center for Infectious Disease"/>
            <person name="Wu L."/>
            <person name="Ma J."/>
        </authorList>
    </citation>
    <scope>NUCLEOTIDE SEQUENCE [LARGE SCALE GENOMIC DNA]</scope>
    <source>
        <strain evidence="4">CCUG 55609</strain>
    </source>
</reference>
<keyword evidence="4" id="KW-1185">Reference proteome</keyword>
<evidence type="ECO:0000313" key="4">
    <source>
        <dbReference type="Proteomes" id="UP001597173"/>
    </source>
</evidence>
<organism evidence="3 4">
    <name type="scientific">Mycoplana ramosa</name>
    <name type="common">Mycoplana bullata</name>
    <dbReference type="NCBI Taxonomy" id="40837"/>
    <lineage>
        <taxon>Bacteria</taxon>
        <taxon>Pseudomonadati</taxon>
        <taxon>Pseudomonadota</taxon>
        <taxon>Alphaproteobacteria</taxon>
        <taxon>Hyphomicrobiales</taxon>
        <taxon>Rhizobiaceae</taxon>
        <taxon>Mycoplana</taxon>
    </lineage>
</organism>
<accession>A0ABW3YU40</accession>
<dbReference type="InterPro" id="IPR003777">
    <property type="entry name" value="XdhC_CoxI"/>
</dbReference>
<dbReference type="NCBIfam" id="TIGR02964">
    <property type="entry name" value="xanthine_xdhC"/>
    <property type="match status" value="1"/>
</dbReference>
<dbReference type="PANTHER" id="PTHR30388">
    <property type="entry name" value="ALDEHYDE OXIDOREDUCTASE MOLYBDENUM COFACTOR ASSEMBLY PROTEIN"/>
    <property type="match status" value="1"/>
</dbReference>
<dbReference type="Pfam" id="PF13478">
    <property type="entry name" value="XdhC_C"/>
    <property type="match status" value="1"/>
</dbReference>
<protein>
    <submittedName>
        <fullName evidence="3">Xanthine dehydrogenase accessory protein XdhC</fullName>
    </submittedName>
</protein>
<evidence type="ECO:0000313" key="3">
    <source>
        <dbReference type="EMBL" id="MFD1327227.1"/>
    </source>
</evidence>
<dbReference type="PANTHER" id="PTHR30388:SF6">
    <property type="entry name" value="XANTHINE DEHYDROGENASE SUBUNIT A-RELATED"/>
    <property type="match status" value="1"/>
</dbReference>
<gene>
    <name evidence="3" type="primary">xdhC</name>
    <name evidence="3" type="ORF">ACFQ33_04905</name>
</gene>
<feature type="domain" description="XdhC Rossmann" evidence="2">
    <location>
        <begin position="120"/>
        <end position="262"/>
    </location>
</feature>
<name>A0ABW3YU40_MYCRA</name>
<dbReference type="Gene3D" id="3.40.50.720">
    <property type="entry name" value="NAD(P)-binding Rossmann-like Domain"/>
    <property type="match status" value="1"/>
</dbReference>
<dbReference type="InterPro" id="IPR052698">
    <property type="entry name" value="MoCofactor_Util/Proc"/>
</dbReference>
<sequence>MAAAREDLREFLREEADCMLVEVTDADGSTPRDTDAWMLVSRNRIFATIGGGQLEYLAIDHARRALGLHEPVEPISVPLGPEIGQCCGGRVRLAFTAMTPQRSKDLIARSDAETVRRPHVCIFGAGHVGRALALALAPAPVRTVLVDTREQELRDGQIAGVETCLTPVPEAMVRDAPAGSAFVILTHDHALDFLIAAEALSRGDAAYVGMIGSKTKRATFRNWLSREIGRPELCERLVCPIGGGAVTDKRPAVIATLAAAEILTAVLTHSTEGTRGKRHVQRSPAR</sequence>
<dbReference type="InterPro" id="IPR014308">
    <property type="entry name" value="Xanthine_DH_XdhC"/>
</dbReference>
<dbReference type="RefSeq" id="WP_374834877.1">
    <property type="nucleotide sequence ID" value="NZ_JBHEEW010000001.1"/>
</dbReference>
<proteinExistence type="predicted"/>
<feature type="domain" description="XdhC- CoxI" evidence="1">
    <location>
        <begin position="13"/>
        <end position="67"/>
    </location>
</feature>
<dbReference type="Pfam" id="PF02625">
    <property type="entry name" value="XdhC_CoxI"/>
    <property type="match status" value="1"/>
</dbReference>